<sequence length="88" mass="9936">MFIGGLRILKVPLTKRIIQAFFLSLIFTKVFGKNATPNNILVIKACVQNMLDPQHPKIEMDEDYILSKLNQYMDTESSGESTSLTSEV</sequence>
<organism evidence="1 2">
    <name type="scientific">Funneliformis caledonium</name>
    <dbReference type="NCBI Taxonomy" id="1117310"/>
    <lineage>
        <taxon>Eukaryota</taxon>
        <taxon>Fungi</taxon>
        <taxon>Fungi incertae sedis</taxon>
        <taxon>Mucoromycota</taxon>
        <taxon>Glomeromycotina</taxon>
        <taxon>Glomeromycetes</taxon>
        <taxon>Glomerales</taxon>
        <taxon>Glomeraceae</taxon>
        <taxon>Funneliformis</taxon>
    </lineage>
</organism>
<reference evidence="1" key="1">
    <citation type="submission" date="2021-06" db="EMBL/GenBank/DDBJ databases">
        <authorList>
            <person name="Kallberg Y."/>
            <person name="Tangrot J."/>
            <person name="Rosling A."/>
        </authorList>
    </citation>
    <scope>NUCLEOTIDE SEQUENCE</scope>
    <source>
        <strain evidence="1">UK204</strain>
    </source>
</reference>
<accession>A0A9N9J800</accession>
<protein>
    <submittedName>
        <fullName evidence="1">5063_t:CDS:1</fullName>
    </submittedName>
</protein>
<evidence type="ECO:0000313" key="2">
    <source>
        <dbReference type="Proteomes" id="UP000789570"/>
    </source>
</evidence>
<dbReference type="Proteomes" id="UP000789570">
    <property type="component" value="Unassembled WGS sequence"/>
</dbReference>
<name>A0A9N9J800_9GLOM</name>
<dbReference type="EMBL" id="CAJVPQ010026691">
    <property type="protein sequence ID" value="CAG8769455.1"/>
    <property type="molecule type" value="Genomic_DNA"/>
</dbReference>
<evidence type="ECO:0000313" key="1">
    <source>
        <dbReference type="EMBL" id="CAG8769455.1"/>
    </source>
</evidence>
<comment type="caution">
    <text evidence="1">The sequence shown here is derived from an EMBL/GenBank/DDBJ whole genome shotgun (WGS) entry which is preliminary data.</text>
</comment>
<proteinExistence type="predicted"/>
<dbReference type="OrthoDB" id="2305109at2759"/>
<gene>
    <name evidence="1" type="ORF">FCALED_LOCUS17439</name>
</gene>
<dbReference type="AlphaFoldDB" id="A0A9N9J800"/>
<keyword evidence="2" id="KW-1185">Reference proteome</keyword>